<evidence type="ECO:0000256" key="1">
    <source>
        <dbReference type="ARBA" id="ARBA00005350"/>
    </source>
</evidence>
<sequence length="288" mass="33202">MSLQNTLRETDSDGDSIYNCILDGMENIPYTTSRTVITVQPHLAEELSRRSPLPILLGGYTTRARHILPIFGIQLLSDVEELQIQQTIDLNDLYSTVEAPNKYFVKAEDGEIIFWGTEGSSLWQRLFCGSSRRFIMRLFDRARQEALYFIRRLAPSNPMTSFYLQRMDVFIPPCEYIGCVQQIWTPTKITLSIRNYSNETTFQVAGPIGCCGSSQRDIQFEVIGLDTLQTVGVITHKWEESRAVYILSTTYLRRLDYKKKALILACTFLLEYIYFHVDPSGCRLCRKR</sequence>
<comment type="cofactor">
    <cofactor evidence="2">
        <name>Ca(2+)</name>
        <dbReference type="ChEBI" id="CHEBI:29108"/>
    </cofactor>
</comment>
<dbReference type="Pfam" id="PF03803">
    <property type="entry name" value="Scramblase"/>
    <property type="match status" value="1"/>
</dbReference>
<dbReference type="PANTHER" id="PTHR23248">
    <property type="entry name" value="PHOSPHOLIPID SCRAMBLASE-RELATED"/>
    <property type="match status" value="1"/>
</dbReference>
<dbReference type="AlphaFoldDB" id="R4WR60"/>
<comment type="similarity">
    <text evidence="1 2">Belongs to the phospholipid scramblase family.</text>
</comment>
<dbReference type="PANTHER" id="PTHR23248:SF4">
    <property type="entry name" value="PHOSPHOLIPID SCRAMBLASE"/>
    <property type="match status" value="1"/>
</dbReference>
<comment type="function">
    <text evidence="2">May mediate accelerated ATP-independent bidirectional transbilayer migration of phospholipids upon binding calcium ions that results in a loss of phospholipid asymmetry in the plasma membrane.</text>
</comment>
<evidence type="ECO:0000313" key="3">
    <source>
        <dbReference type="EMBL" id="BAN21401.1"/>
    </source>
</evidence>
<dbReference type="GO" id="GO:0005886">
    <property type="term" value="C:plasma membrane"/>
    <property type="evidence" value="ECO:0007669"/>
    <property type="project" value="TreeGrafter"/>
</dbReference>
<keyword evidence="2" id="KW-0106">Calcium</keyword>
<keyword evidence="2" id="KW-0564">Palmitate</keyword>
<dbReference type="GO" id="GO:0017128">
    <property type="term" value="F:phospholipid scramblase activity"/>
    <property type="evidence" value="ECO:0007669"/>
    <property type="project" value="InterPro"/>
</dbReference>
<protein>
    <recommendedName>
        <fullName evidence="2">Phospholipid scramblase</fullName>
    </recommendedName>
</protein>
<reference evidence="3" key="1">
    <citation type="journal article" date="2013" name="PLoS ONE">
        <title>Gene expression in gut symbiotic organ of stinkbug affected by extracellular bacterial symbiont.</title>
        <authorList>
            <person name="Futahashi R."/>
            <person name="Tanaka K."/>
            <person name="Tanahashi M."/>
            <person name="Nikoh N."/>
            <person name="Kikuchi Y."/>
            <person name="Lee B.L."/>
            <person name="Fukatsu T."/>
        </authorList>
    </citation>
    <scope>NUCLEOTIDE SEQUENCE</scope>
    <source>
        <tissue evidence="3">Midgut</tissue>
    </source>
</reference>
<dbReference type="EMBL" id="AK418186">
    <property type="protein sequence ID" value="BAN21401.1"/>
    <property type="molecule type" value="mRNA"/>
</dbReference>
<organism evidence="3">
    <name type="scientific">Riptortus pedestris</name>
    <name type="common">Bean bug</name>
    <dbReference type="NCBI Taxonomy" id="329032"/>
    <lineage>
        <taxon>Eukaryota</taxon>
        <taxon>Metazoa</taxon>
        <taxon>Ecdysozoa</taxon>
        <taxon>Arthropoda</taxon>
        <taxon>Hexapoda</taxon>
        <taxon>Insecta</taxon>
        <taxon>Pterygota</taxon>
        <taxon>Neoptera</taxon>
        <taxon>Paraneoptera</taxon>
        <taxon>Hemiptera</taxon>
        <taxon>Heteroptera</taxon>
        <taxon>Panheteroptera</taxon>
        <taxon>Pentatomomorpha</taxon>
        <taxon>Coreoidea</taxon>
        <taxon>Alydidae</taxon>
        <taxon>Riptortus</taxon>
    </lineage>
</organism>
<evidence type="ECO:0000256" key="2">
    <source>
        <dbReference type="RuleBase" id="RU363116"/>
    </source>
</evidence>
<keyword evidence="2" id="KW-0449">Lipoprotein</keyword>
<accession>R4WR60</accession>
<dbReference type="InterPro" id="IPR005552">
    <property type="entry name" value="Scramblase"/>
</dbReference>
<proteinExistence type="evidence at transcript level"/>
<name>R4WR60_RIPPE</name>